<protein>
    <submittedName>
        <fullName evidence="2">Uncharacterized protein</fullName>
    </submittedName>
</protein>
<gene>
    <name evidence="2" type="ORF">GcC1_186037</name>
</gene>
<evidence type="ECO:0000313" key="3">
    <source>
        <dbReference type="Proteomes" id="UP000285405"/>
    </source>
</evidence>
<dbReference type="AlphaFoldDB" id="A0A420HKE2"/>
<evidence type="ECO:0000313" key="2">
    <source>
        <dbReference type="EMBL" id="RKF57892.1"/>
    </source>
</evidence>
<keyword evidence="1" id="KW-0812">Transmembrane</keyword>
<organism evidence="2 3">
    <name type="scientific">Golovinomyces cichoracearum</name>
    <dbReference type="NCBI Taxonomy" id="62708"/>
    <lineage>
        <taxon>Eukaryota</taxon>
        <taxon>Fungi</taxon>
        <taxon>Dikarya</taxon>
        <taxon>Ascomycota</taxon>
        <taxon>Pezizomycotina</taxon>
        <taxon>Leotiomycetes</taxon>
        <taxon>Erysiphales</taxon>
        <taxon>Erysiphaceae</taxon>
        <taxon>Golovinomyces</taxon>
    </lineage>
</organism>
<feature type="transmembrane region" description="Helical" evidence="1">
    <location>
        <begin position="6"/>
        <end position="26"/>
    </location>
</feature>
<keyword evidence="1" id="KW-1133">Transmembrane helix</keyword>
<accession>A0A420HKE2</accession>
<sequence>MLRNWAFQLTFITLFGTQLFIQIIAFPVERNFEDRNNHISKRFLRKALPILGGAAVGGIAVVGYNQFTKSPAVTAPATSLNSVAGGPVGDPFQSTTGSPAGTELDGFGESLDAGSTSPVVKRDLLGKNTFKSTVTVRDLYLLPRDKTNHSVKSSFKRAIGAFSSIVAGSAVMNVFSGIFKGRRMAAESEEPLDKQTDVNQTSLEFPQDEYFLDDDESD</sequence>
<comment type="caution">
    <text evidence="2">The sequence shown here is derived from an EMBL/GenBank/DDBJ whole genome shotgun (WGS) entry which is preliminary data.</text>
</comment>
<feature type="transmembrane region" description="Helical" evidence="1">
    <location>
        <begin position="158"/>
        <end position="179"/>
    </location>
</feature>
<reference evidence="2 3" key="1">
    <citation type="journal article" date="2018" name="BMC Genomics">
        <title>Comparative genome analyses reveal sequence features reflecting distinct modes of host-adaptation between dicot and monocot powdery mildew.</title>
        <authorList>
            <person name="Wu Y."/>
            <person name="Ma X."/>
            <person name="Pan Z."/>
            <person name="Kale S.D."/>
            <person name="Song Y."/>
            <person name="King H."/>
            <person name="Zhang Q."/>
            <person name="Presley C."/>
            <person name="Deng X."/>
            <person name="Wei C.I."/>
            <person name="Xiao S."/>
        </authorList>
    </citation>
    <scope>NUCLEOTIDE SEQUENCE [LARGE SCALE GENOMIC DNA]</scope>
    <source>
        <strain evidence="2">UCSC1</strain>
    </source>
</reference>
<evidence type="ECO:0000256" key="1">
    <source>
        <dbReference type="SAM" id="Phobius"/>
    </source>
</evidence>
<name>A0A420HKE2_9PEZI</name>
<dbReference type="EMBL" id="MCBR01018649">
    <property type="protein sequence ID" value="RKF57892.1"/>
    <property type="molecule type" value="Genomic_DNA"/>
</dbReference>
<keyword evidence="1" id="KW-0472">Membrane</keyword>
<proteinExistence type="predicted"/>
<dbReference type="OrthoDB" id="10437761at2759"/>
<feature type="transmembrane region" description="Helical" evidence="1">
    <location>
        <begin position="47"/>
        <end position="67"/>
    </location>
</feature>
<dbReference type="Proteomes" id="UP000285405">
    <property type="component" value="Unassembled WGS sequence"/>
</dbReference>